<proteinExistence type="predicted"/>
<name>A0A1G2L0H6_9BACT</name>
<organism evidence="1 2">
    <name type="scientific">Candidatus Sungbacteria bacterium RIFCSPHIGHO2_02_FULL_52_23</name>
    <dbReference type="NCBI Taxonomy" id="1802274"/>
    <lineage>
        <taxon>Bacteria</taxon>
        <taxon>Candidatus Sungiibacteriota</taxon>
    </lineage>
</organism>
<dbReference type="AlphaFoldDB" id="A0A1G2L0H6"/>
<dbReference type="STRING" id="1802274.A3J58_00995"/>
<sequence length="163" mass="18234">MRWTLGVLFSAIVVLYLACPLLVAGQGFQQDADSMAMELLVLDLELRHILQQVLMTGHAYDSLKLAEKVHQFNLGVGAKDICRDFFSFTPKALLEKIERGAARILEILQRAHVLIQAGGDAPQSLADAVRTGSLMLMMEQRVLISRRLQKSMALVRERCDKVK</sequence>
<dbReference type="Proteomes" id="UP000178510">
    <property type="component" value="Unassembled WGS sequence"/>
</dbReference>
<comment type="caution">
    <text evidence="1">The sequence shown here is derived from an EMBL/GenBank/DDBJ whole genome shotgun (WGS) entry which is preliminary data.</text>
</comment>
<evidence type="ECO:0000313" key="2">
    <source>
        <dbReference type="Proteomes" id="UP000178510"/>
    </source>
</evidence>
<reference evidence="1 2" key="1">
    <citation type="journal article" date="2016" name="Nat. Commun.">
        <title>Thousands of microbial genomes shed light on interconnected biogeochemical processes in an aquifer system.</title>
        <authorList>
            <person name="Anantharaman K."/>
            <person name="Brown C.T."/>
            <person name="Hug L.A."/>
            <person name="Sharon I."/>
            <person name="Castelle C.J."/>
            <person name="Probst A.J."/>
            <person name="Thomas B.C."/>
            <person name="Singh A."/>
            <person name="Wilkins M.J."/>
            <person name="Karaoz U."/>
            <person name="Brodie E.L."/>
            <person name="Williams K.H."/>
            <person name="Hubbard S.S."/>
            <person name="Banfield J.F."/>
        </authorList>
    </citation>
    <scope>NUCLEOTIDE SEQUENCE [LARGE SCALE GENOMIC DNA]</scope>
</reference>
<evidence type="ECO:0000313" key="1">
    <source>
        <dbReference type="EMBL" id="OHA04272.1"/>
    </source>
</evidence>
<gene>
    <name evidence="1" type="ORF">A3J58_00995</name>
</gene>
<dbReference type="EMBL" id="MHQM01000004">
    <property type="protein sequence ID" value="OHA04272.1"/>
    <property type="molecule type" value="Genomic_DNA"/>
</dbReference>
<protein>
    <submittedName>
        <fullName evidence="1">Uncharacterized protein</fullName>
    </submittedName>
</protein>
<accession>A0A1G2L0H6</accession>